<dbReference type="EMBL" id="FR904557">
    <property type="protein sequence ID" value="CDQ66835.1"/>
    <property type="molecule type" value="Genomic_DNA"/>
</dbReference>
<dbReference type="SUPFAM" id="SSF48452">
    <property type="entry name" value="TPR-like"/>
    <property type="match status" value="1"/>
</dbReference>
<dbReference type="InterPro" id="IPR011990">
    <property type="entry name" value="TPR-like_helical_dom_sf"/>
</dbReference>
<keyword evidence="4" id="KW-0159">Chromosome partition</keyword>
<feature type="compositionally biased region" description="Low complexity" evidence="5">
    <location>
        <begin position="917"/>
        <end position="929"/>
    </location>
</feature>
<feature type="non-terminal residue" evidence="7">
    <location>
        <position position="1"/>
    </location>
</feature>
<evidence type="ECO:0000256" key="3">
    <source>
        <dbReference type="ARBA" id="ARBA00022801"/>
    </source>
</evidence>
<dbReference type="PANTHER" id="PTHR12792:SF0">
    <property type="entry name" value="SEPARIN"/>
    <property type="match status" value="1"/>
</dbReference>
<protein>
    <recommendedName>
        <fullName evidence="2">separase</fullName>
        <ecNumber evidence="2">3.4.22.49</ecNumber>
    </recommendedName>
</protein>
<dbReference type="Proteomes" id="UP000193380">
    <property type="component" value="Unassembled WGS sequence"/>
</dbReference>
<evidence type="ECO:0000256" key="1">
    <source>
        <dbReference type="ARBA" id="ARBA00000451"/>
    </source>
</evidence>
<evidence type="ECO:0000259" key="6">
    <source>
        <dbReference type="PROSITE" id="PS51700"/>
    </source>
</evidence>
<dbReference type="InterPro" id="IPR030397">
    <property type="entry name" value="SEPARIN_core_dom"/>
</dbReference>
<dbReference type="GO" id="GO:0051307">
    <property type="term" value="P:meiotic chromosome separation"/>
    <property type="evidence" value="ECO:0007669"/>
    <property type="project" value="TreeGrafter"/>
</dbReference>
<dbReference type="InterPro" id="IPR005314">
    <property type="entry name" value="Peptidase_C50"/>
</dbReference>
<dbReference type="PROSITE" id="PS51700">
    <property type="entry name" value="SEPARIN"/>
    <property type="match status" value="1"/>
</dbReference>
<feature type="domain" description="Peptidase C50" evidence="6">
    <location>
        <begin position="1415"/>
        <end position="1510"/>
    </location>
</feature>
<gene>
    <name evidence="7" type="ORF">GSONMT00076139001</name>
</gene>
<keyword evidence="3" id="KW-0378">Hydrolase</keyword>
<dbReference type="GO" id="GO:0006508">
    <property type="term" value="P:proteolysis"/>
    <property type="evidence" value="ECO:0007669"/>
    <property type="project" value="InterPro"/>
</dbReference>
<reference evidence="7" key="1">
    <citation type="journal article" date="2014" name="Nat. Commun.">
        <title>The rainbow trout genome provides novel insights into evolution after whole-genome duplication in vertebrates.</title>
        <authorList>
            <person name="Berthelot C."/>
            <person name="Brunet F."/>
            <person name="Chalopin D."/>
            <person name="Juanchich A."/>
            <person name="Bernard M."/>
            <person name="Noel B."/>
            <person name="Bento P."/>
            <person name="Da Silva C."/>
            <person name="Labadie K."/>
            <person name="Alberti A."/>
            <person name="Aury J.M."/>
            <person name="Louis A."/>
            <person name="Dehais P."/>
            <person name="Bardou P."/>
            <person name="Montfort J."/>
            <person name="Klopp C."/>
            <person name="Cabau C."/>
            <person name="Gaspin C."/>
            <person name="Thorgaard G.H."/>
            <person name="Boussaha M."/>
            <person name="Quillet E."/>
            <person name="Guyomard R."/>
            <person name="Galiana D."/>
            <person name="Bobe J."/>
            <person name="Volff J.N."/>
            <person name="Genet C."/>
            <person name="Wincker P."/>
            <person name="Jaillon O."/>
            <person name="Roest Crollius H."/>
            <person name="Guiguen Y."/>
        </authorList>
    </citation>
    <scope>NUCLEOTIDE SEQUENCE [LARGE SCALE GENOMIC DNA]</scope>
</reference>
<dbReference type="PaxDb" id="8022-A0A060WQE8"/>
<dbReference type="GO" id="GO:0005634">
    <property type="term" value="C:nucleus"/>
    <property type="evidence" value="ECO:0007669"/>
    <property type="project" value="InterPro"/>
</dbReference>
<evidence type="ECO:0000256" key="4">
    <source>
        <dbReference type="ARBA" id="ARBA00022829"/>
    </source>
</evidence>
<feature type="compositionally biased region" description="Basic and acidic residues" evidence="5">
    <location>
        <begin position="854"/>
        <end position="865"/>
    </location>
</feature>
<evidence type="ECO:0000256" key="2">
    <source>
        <dbReference type="ARBA" id="ARBA00012489"/>
    </source>
</evidence>
<accession>A0A060WQE8</accession>
<dbReference type="GO" id="GO:0072686">
    <property type="term" value="C:mitotic spindle"/>
    <property type="evidence" value="ECO:0007669"/>
    <property type="project" value="TreeGrafter"/>
</dbReference>
<organism evidence="7 8">
    <name type="scientific">Oncorhynchus mykiss</name>
    <name type="common">Rainbow trout</name>
    <name type="synonym">Salmo gairdneri</name>
    <dbReference type="NCBI Taxonomy" id="8022"/>
    <lineage>
        <taxon>Eukaryota</taxon>
        <taxon>Metazoa</taxon>
        <taxon>Chordata</taxon>
        <taxon>Craniata</taxon>
        <taxon>Vertebrata</taxon>
        <taxon>Euteleostomi</taxon>
        <taxon>Actinopterygii</taxon>
        <taxon>Neopterygii</taxon>
        <taxon>Teleostei</taxon>
        <taxon>Protacanthopterygii</taxon>
        <taxon>Salmoniformes</taxon>
        <taxon>Salmonidae</taxon>
        <taxon>Salmoninae</taxon>
        <taxon>Oncorhynchus</taxon>
    </lineage>
</organism>
<dbReference type="GO" id="GO:0005737">
    <property type="term" value="C:cytoplasm"/>
    <property type="evidence" value="ECO:0007669"/>
    <property type="project" value="TreeGrafter"/>
</dbReference>
<comment type="catalytic activity">
    <reaction evidence="1">
        <text>All bonds known to be hydrolyzed by this endopeptidase have arginine in P1 and an acidic residue in P4. P6 is often occupied by an acidic residue or by a hydroxy-amino-acid residue, the phosphorylation of which enhances cleavage.</text>
        <dbReference type="EC" id="3.4.22.49"/>
    </reaction>
</comment>
<dbReference type="EC" id="3.4.22.49" evidence="2"/>
<dbReference type="STRING" id="8022.A0A060WQE8"/>
<dbReference type="Gene3D" id="1.25.40.10">
    <property type="entry name" value="Tetratricopeptide repeat domain"/>
    <property type="match status" value="1"/>
</dbReference>
<sequence length="1590" mass="174693">TPFEYDCPCVVRTLRDGFGPDVPDEGVMLCLLEEELRAYKEVAGDSTQERYNTLCDLLDICHEDSHHSHLRAVYLCEMAQVVCFQDFSEQTDCSAVDFTHEALRLLEEEPETEENADRLKDDKAHASLWLYVCTLEKNLQEAIDKEKRLQNVRQQAGGDTNPVETNDLDYEDKQKQQDSNLVYEGLRFNLAAESKLSQPLDKALGEWASLLQRNELPSVKNPKQTCTSIALTAALYKLMGKPLQALEAYQLASGLSRRLGDAQGHASSLCHSARLLLELGAPEMAQAQLEEAENCLTPDPNTGGPSLLFVLAKLLRAQLCYSKGQVAQGVPYLCEVLKEVGEQRHSKSWYLLRAQALQTSSAYLSLDTAALPPALRQRITQHGLKTPDTALYESLKLLCSLLVTLVGNGLYGACSSTDTRFIDQGDNLVLKWQLLSELLGCSVRMVSVRSSSGAVHEAKLQCLEALKLATKLQTLSQCAELLVIKAELELMKGEREECGFDLDKVRNLLELCTDFTNGAQKAEVRIQPRKGCPAPKPESPLPSGEEDCKAFLSTRWFPKEPIERDLASSPPLKARAQRLLSSLGHVADCQCPCCSEPSLGRVTARWATTQADLALQLSPTEVRASRNLHLAALARCKSITVKLATKLTKLFPLKTLPPKPCLLQDLVARVYLRIAMSGLELRMGKAADTWKVLEAGLAFVASKPSPELGPLRARLLGAKAQVSCLALATQRDCPPEELFSAAWVWNPPPKGASKDPVVTAAKAKDTKKTKDHIPKIKVSFSSKGQMSLVPKTPVVVKQSRAKRGAAKVAANLPFQVYEELSPSQDKPQPVPAAPKRTKKSRFKVEFSDESDTESNPKVELKEKPVVSKKRITSTRTLRAPKEVSAPDPPTAKAPPKRGRKKDAAAPLSYTSSEDELVASVSSSSQSAPARRGRPRRQQPGTGGHSEAPERMRTIEEEMDGLNMDSSIEVLRASDTETEETGAASMVLDGPDTDFEVLRRDLCGDRERDCLSELRREGHPGGALQAQAQLPHSNTGLDGLSVEAVQSLLRSAWLALQHFPPPTLYPRLCGLLALSLGQKDSVTTAMLHVQSLGVTSRHHMTRHLANRIKKLKKSSSELADRLGSLSLEEPSSQTGNPIEQRLSQLEKIFSFPTAEPSVFPQQHCQQFITQLQDLPTVMWVTVCVLSVLGVHPGEMGDTVLLSRLERDSDPVTVRIPTAQREHPMSWLVQEMDSVQKEQKAVSCVSEKVKWWEGRRALDTRMERLLEEMEGLLGCWRGLLLPLTSDPELSVQAKHLQKTLAAWGAQTSEEMLKAVLSASPLLSQSQLQCFAQGVCVEQGKQCVDLLQTAAAVLAERPEPEGHVVLILDKYLQKLPWESISCLRPCSVTRMPSLHSLLGHCALKESDLGGVLNGGVDPKQVFYVLNPDANLGDTEERFKQSFTSEQHWQGVCGVAPDPDQLQDAVTAKDLYIYVGHGAGARFLDGQRILKKEMRAASLLFGCSSAALAVRGELEGTGIILNYLMAGCPLILGNLWDVTDRDIDRFTKALLESWLSAGPGAPLLDHMALSRQATHLKHLIGAAPVVYGLPIHLR</sequence>
<dbReference type="PANTHER" id="PTHR12792">
    <property type="entry name" value="EXTRA SPINDLE POLES 1-RELATED"/>
    <property type="match status" value="1"/>
</dbReference>
<dbReference type="Pfam" id="PF03568">
    <property type="entry name" value="Separin_C"/>
    <property type="match status" value="1"/>
</dbReference>
<dbReference type="GO" id="GO:0005813">
    <property type="term" value="C:centrosome"/>
    <property type="evidence" value="ECO:0007669"/>
    <property type="project" value="TreeGrafter"/>
</dbReference>
<name>A0A060WQE8_ONCMY</name>
<evidence type="ECO:0000313" key="8">
    <source>
        <dbReference type="Proteomes" id="UP000193380"/>
    </source>
</evidence>
<reference evidence="7" key="2">
    <citation type="submission" date="2014-03" db="EMBL/GenBank/DDBJ databases">
        <authorList>
            <person name="Genoscope - CEA"/>
        </authorList>
    </citation>
    <scope>NUCLEOTIDE SEQUENCE</scope>
</reference>
<proteinExistence type="predicted"/>
<dbReference type="GO" id="GO:0004197">
    <property type="term" value="F:cysteine-type endopeptidase activity"/>
    <property type="evidence" value="ECO:0007669"/>
    <property type="project" value="InterPro"/>
</dbReference>
<feature type="region of interest" description="Disordered" evidence="5">
    <location>
        <begin position="819"/>
        <end position="951"/>
    </location>
</feature>
<evidence type="ECO:0000256" key="5">
    <source>
        <dbReference type="SAM" id="MobiDB-lite"/>
    </source>
</evidence>
<evidence type="ECO:0000313" key="7">
    <source>
        <dbReference type="EMBL" id="CDQ66835.1"/>
    </source>
</evidence>